<evidence type="ECO:0000256" key="1">
    <source>
        <dbReference type="SAM" id="Phobius"/>
    </source>
</evidence>
<evidence type="ECO:0000313" key="3">
    <source>
        <dbReference type="Proteomes" id="UP000229342"/>
    </source>
</evidence>
<feature type="transmembrane region" description="Helical" evidence="1">
    <location>
        <begin position="7"/>
        <end position="28"/>
    </location>
</feature>
<sequence length="221" mass="24522">MPSLAFTIKVVSIGIVFAVSFGASMAVYEVVNDRINNQEIALESSGGETSDVRVFGGSVAGFDEETGISVYRKVERVLKYAILFIALTFGTFFLMDVLGRLRLHPVQYLLVGLGLAEFYLLLLALTEHVGFLVAYISAALMTIGLLTLYSYFILHTRRGAVTIAVMLTLIYMYLLIVLHLETYALLTGTLLLFGLLTAIMIITRKIDWNEAFQFDSPKKVN</sequence>
<feature type="transmembrane region" description="Helical" evidence="1">
    <location>
        <begin position="159"/>
        <end position="177"/>
    </location>
</feature>
<gene>
    <name evidence="2" type="ORF">COV91_03025</name>
</gene>
<feature type="transmembrane region" description="Helical" evidence="1">
    <location>
        <begin position="80"/>
        <end position="99"/>
    </location>
</feature>
<keyword evidence="1" id="KW-0472">Membrane</keyword>
<feature type="transmembrane region" description="Helical" evidence="1">
    <location>
        <begin position="132"/>
        <end position="152"/>
    </location>
</feature>
<dbReference type="Pfam" id="PF06123">
    <property type="entry name" value="CreD"/>
    <property type="match status" value="1"/>
</dbReference>
<feature type="transmembrane region" description="Helical" evidence="1">
    <location>
        <begin position="106"/>
        <end position="126"/>
    </location>
</feature>
<dbReference type="GO" id="GO:0005886">
    <property type="term" value="C:plasma membrane"/>
    <property type="evidence" value="ECO:0007669"/>
    <property type="project" value="TreeGrafter"/>
</dbReference>
<dbReference type="AlphaFoldDB" id="A0A2H0KBN9"/>
<name>A0A2H0KBN9_9BACT</name>
<feature type="transmembrane region" description="Helical" evidence="1">
    <location>
        <begin position="183"/>
        <end position="202"/>
    </location>
</feature>
<dbReference type="EMBL" id="PCVG01000036">
    <property type="protein sequence ID" value="PIQ68666.1"/>
    <property type="molecule type" value="Genomic_DNA"/>
</dbReference>
<comment type="caution">
    <text evidence="2">The sequence shown here is derived from an EMBL/GenBank/DDBJ whole genome shotgun (WGS) entry which is preliminary data.</text>
</comment>
<evidence type="ECO:0008006" key="4">
    <source>
        <dbReference type="Google" id="ProtNLM"/>
    </source>
</evidence>
<keyword evidence="1" id="KW-0812">Transmembrane</keyword>
<dbReference type="Proteomes" id="UP000229342">
    <property type="component" value="Unassembled WGS sequence"/>
</dbReference>
<keyword evidence="1" id="KW-1133">Transmembrane helix</keyword>
<organism evidence="2 3">
    <name type="scientific">Candidatus Taylorbacteria bacterium CG11_big_fil_rev_8_21_14_0_20_46_11</name>
    <dbReference type="NCBI Taxonomy" id="1975025"/>
    <lineage>
        <taxon>Bacteria</taxon>
        <taxon>Candidatus Tayloriibacteriota</taxon>
    </lineage>
</organism>
<dbReference type="InterPro" id="IPR010364">
    <property type="entry name" value="Uncharacterised_IM_CreD"/>
</dbReference>
<proteinExistence type="predicted"/>
<evidence type="ECO:0000313" key="2">
    <source>
        <dbReference type="EMBL" id="PIQ68666.1"/>
    </source>
</evidence>
<dbReference type="PANTHER" id="PTHR30092:SF0">
    <property type="entry name" value="INNER MEMBRANE PROTEIN CRED"/>
    <property type="match status" value="1"/>
</dbReference>
<accession>A0A2H0KBN9</accession>
<reference evidence="2 3" key="1">
    <citation type="submission" date="2017-09" db="EMBL/GenBank/DDBJ databases">
        <title>Depth-based differentiation of microbial function through sediment-hosted aquifers and enrichment of novel symbionts in the deep terrestrial subsurface.</title>
        <authorList>
            <person name="Probst A.J."/>
            <person name="Ladd B."/>
            <person name="Jarett J.K."/>
            <person name="Geller-Mcgrath D.E."/>
            <person name="Sieber C.M."/>
            <person name="Emerson J.B."/>
            <person name="Anantharaman K."/>
            <person name="Thomas B.C."/>
            <person name="Malmstrom R."/>
            <person name="Stieglmeier M."/>
            <person name="Klingl A."/>
            <person name="Woyke T."/>
            <person name="Ryan C.M."/>
            <person name="Banfield J.F."/>
        </authorList>
    </citation>
    <scope>NUCLEOTIDE SEQUENCE [LARGE SCALE GENOMIC DNA]</scope>
    <source>
        <strain evidence="2">CG11_big_fil_rev_8_21_14_0_20_46_11</strain>
    </source>
</reference>
<dbReference type="PANTHER" id="PTHR30092">
    <property type="entry name" value="INNER MEMBRANE PROTEIN CRED"/>
    <property type="match status" value="1"/>
</dbReference>
<protein>
    <recommendedName>
        <fullName evidence="4">Cell envelope integrity protein CreD</fullName>
    </recommendedName>
</protein>